<keyword evidence="3" id="KW-0677">Repeat</keyword>
<dbReference type="AlphaFoldDB" id="A0A6J1RQY6"/>
<dbReference type="KEGG" id="foc:113201713"/>
<keyword evidence="7" id="KW-0238">DNA-binding</keyword>
<feature type="region of interest" description="Disordered" evidence="12">
    <location>
        <begin position="229"/>
        <end position="270"/>
    </location>
</feature>
<keyword evidence="8" id="KW-0804">Transcription</keyword>
<accession>A0A6J1RQY6</accession>
<evidence type="ECO:0000256" key="7">
    <source>
        <dbReference type="ARBA" id="ARBA00023125"/>
    </source>
</evidence>
<evidence type="ECO:0000256" key="8">
    <source>
        <dbReference type="ARBA" id="ARBA00023163"/>
    </source>
</evidence>
<feature type="domain" description="C2H2-type" evidence="13">
    <location>
        <begin position="313"/>
        <end position="342"/>
    </location>
</feature>
<dbReference type="PROSITE" id="PS00028">
    <property type="entry name" value="ZINC_FINGER_C2H2_1"/>
    <property type="match status" value="3"/>
</dbReference>
<dbReference type="GO" id="GO:0005634">
    <property type="term" value="C:nucleus"/>
    <property type="evidence" value="ECO:0007669"/>
    <property type="project" value="UniProtKB-SubCell"/>
</dbReference>
<keyword evidence="6" id="KW-0805">Transcription regulation</keyword>
<evidence type="ECO:0000256" key="12">
    <source>
        <dbReference type="SAM" id="MobiDB-lite"/>
    </source>
</evidence>
<proteinExistence type="inferred from homology"/>
<feature type="compositionally biased region" description="Low complexity" evidence="12">
    <location>
        <begin position="78"/>
        <end position="112"/>
    </location>
</feature>
<evidence type="ECO:0000256" key="1">
    <source>
        <dbReference type="ARBA" id="ARBA00004123"/>
    </source>
</evidence>
<evidence type="ECO:0000256" key="6">
    <source>
        <dbReference type="ARBA" id="ARBA00023015"/>
    </source>
</evidence>
<dbReference type="Proteomes" id="UP000504606">
    <property type="component" value="Unplaced"/>
</dbReference>
<dbReference type="GeneID" id="113201713"/>
<keyword evidence="5" id="KW-0862">Zinc</keyword>
<evidence type="ECO:0000256" key="3">
    <source>
        <dbReference type="ARBA" id="ARBA00022737"/>
    </source>
</evidence>
<evidence type="ECO:0000313" key="15">
    <source>
        <dbReference type="RefSeq" id="XP_026271367.1"/>
    </source>
</evidence>
<feature type="compositionally biased region" description="Low complexity" evidence="12">
    <location>
        <begin position="231"/>
        <end position="251"/>
    </location>
</feature>
<gene>
    <name evidence="15" type="primary">LOC113201713</name>
</gene>
<feature type="domain" description="C2H2-type" evidence="13">
    <location>
        <begin position="343"/>
        <end position="372"/>
    </location>
</feature>
<dbReference type="SMART" id="SM00355">
    <property type="entry name" value="ZnF_C2H2"/>
    <property type="match status" value="3"/>
</dbReference>
<dbReference type="GO" id="GO:0000978">
    <property type="term" value="F:RNA polymerase II cis-regulatory region sequence-specific DNA binding"/>
    <property type="evidence" value="ECO:0007669"/>
    <property type="project" value="TreeGrafter"/>
</dbReference>
<dbReference type="InterPro" id="IPR013087">
    <property type="entry name" value="Znf_C2H2_type"/>
</dbReference>
<evidence type="ECO:0000256" key="9">
    <source>
        <dbReference type="ARBA" id="ARBA00023242"/>
    </source>
</evidence>
<dbReference type="Pfam" id="PF00096">
    <property type="entry name" value="zf-C2H2"/>
    <property type="match status" value="3"/>
</dbReference>
<comment type="similarity">
    <text evidence="10">Belongs to the Sp1 C2H2-type zinc-finger protein family.</text>
</comment>
<evidence type="ECO:0000259" key="13">
    <source>
        <dbReference type="PROSITE" id="PS50157"/>
    </source>
</evidence>
<feature type="region of interest" description="Disordered" evidence="12">
    <location>
        <begin position="62"/>
        <end position="123"/>
    </location>
</feature>
<keyword evidence="2" id="KW-0479">Metal-binding</keyword>
<dbReference type="FunFam" id="3.30.160.60:FF:000026">
    <property type="entry name" value="Transcription factor Sp3"/>
    <property type="match status" value="1"/>
</dbReference>
<dbReference type="GO" id="GO:0000981">
    <property type="term" value="F:DNA-binding transcription factor activity, RNA polymerase II-specific"/>
    <property type="evidence" value="ECO:0007669"/>
    <property type="project" value="TreeGrafter"/>
</dbReference>
<feature type="domain" description="C2H2-type" evidence="13">
    <location>
        <begin position="373"/>
        <end position="400"/>
    </location>
</feature>
<sequence>MATSSLIPAYQSSYHSYEQFQQTQVSPLNLLAATCSRLHYQSQQTPASAATTGGQAGMPYHYAQQQQQQQTAASHSHQLQVKQEVQQQQQQPQTAQLAQQQQQRWTQRWPEQQPSPPAATMLHTPVSDASDMASHHLLDFPGVGRAPLQLGGAFGSGAHAQYGATMGSTQYGAQYSSYQWYHHPHYYSASTATVKAEPDAVPTTALPVSAAPLHSQYYSASMATVKTEPEAVPAAPARDSPSARGAAAPRGPRGPRGPRAVRKEPEHDETKATKCRCAKCRAMKAAPRDSGSSSGGSVRADSPSSGGLPSRVHPCEVPGCGRSYGKSSHLKAHMRWHSGERPFLCSWLLCGKRFTRSDELQRHLRTHTGEKRFACPVCGKRFIRSDHLAKHIKTHTRKNDMSPVPNPNIA</sequence>
<dbReference type="InterPro" id="IPR036236">
    <property type="entry name" value="Znf_C2H2_sf"/>
</dbReference>
<dbReference type="Gene3D" id="3.30.160.60">
    <property type="entry name" value="Classic Zinc Finger"/>
    <property type="match status" value="3"/>
</dbReference>
<protein>
    <submittedName>
        <fullName evidence="15">Transcription factor Sp9-like</fullName>
    </submittedName>
</protein>
<dbReference type="PANTHER" id="PTHR23235">
    <property type="entry name" value="KRUEPPEL-LIKE TRANSCRIPTION FACTOR"/>
    <property type="match status" value="1"/>
</dbReference>
<feature type="region of interest" description="Disordered" evidence="12">
    <location>
        <begin position="286"/>
        <end position="313"/>
    </location>
</feature>
<evidence type="ECO:0000256" key="2">
    <source>
        <dbReference type="ARBA" id="ARBA00022723"/>
    </source>
</evidence>
<dbReference type="RefSeq" id="XP_026271367.1">
    <property type="nucleotide sequence ID" value="XM_026415582.2"/>
</dbReference>
<keyword evidence="4 11" id="KW-0863">Zinc-finger</keyword>
<dbReference type="GO" id="GO:0008270">
    <property type="term" value="F:zinc ion binding"/>
    <property type="evidence" value="ECO:0007669"/>
    <property type="project" value="UniProtKB-KW"/>
</dbReference>
<evidence type="ECO:0000256" key="11">
    <source>
        <dbReference type="PROSITE-ProRule" id="PRU00042"/>
    </source>
</evidence>
<feature type="compositionally biased region" description="Low complexity" evidence="12">
    <location>
        <begin position="286"/>
        <end position="305"/>
    </location>
</feature>
<keyword evidence="14" id="KW-1185">Reference proteome</keyword>
<feature type="compositionally biased region" description="Basic and acidic residues" evidence="12">
    <location>
        <begin position="261"/>
        <end position="270"/>
    </location>
</feature>
<dbReference type="PROSITE" id="PS50157">
    <property type="entry name" value="ZINC_FINGER_C2H2_2"/>
    <property type="match status" value="3"/>
</dbReference>
<evidence type="ECO:0000256" key="10">
    <source>
        <dbReference type="ARBA" id="ARBA00038409"/>
    </source>
</evidence>
<evidence type="ECO:0000313" key="14">
    <source>
        <dbReference type="Proteomes" id="UP000504606"/>
    </source>
</evidence>
<reference evidence="15" key="1">
    <citation type="submission" date="2025-08" db="UniProtKB">
        <authorList>
            <consortium name="RefSeq"/>
        </authorList>
    </citation>
    <scope>IDENTIFICATION</scope>
    <source>
        <tissue evidence="15">Whole organism</tissue>
    </source>
</reference>
<keyword evidence="9" id="KW-0539">Nucleus</keyword>
<dbReference type="SUPFAM" id="SSF57667">
    <property type="entry name" value="beta-beta-alpha zinc fingers"/>
    <property type="match status" value="2"/>
</dbReference>
<evidence type="ECO:0000256" key="5">
    <source>
        <dbReference type="ARBA" id="ARBA00022833"/>
    </source>
</evidence>
<dbReference type="OrthoDB" id="6365676at2759"/>
<dbReference type="FunFam" id="3.30.160.60:FF:000014">
    <property type="entry name" value="Transcription factor Sp3"/>
    <property type="match status" value="1"/>
</dbReference>
<name>A0A6J1RQY6_FRAOC</name>
<dbReference type="PANTHER" id="PTHR23235:SF165">
    <property type="entry name" value="TRANSCRIPTION FACTOR BTD"/>
    <property type="match status" value="1"/>
</dbReference>
<comment type="subcellular location">
    <subcellularLocation>
        <location evidence="1">Nucleus</location>
    </subcellularLocation>
</comment>
<organism evidence="14 15">
    <name type="scientific">Frankliniella occidentalis</name>
    <name type="common">Western flower thrips</name>
    <name type="synonym">Euthrips occidentalis</name>
    <dbReference type="NCBI Taxonomy" id="133901"/>
    <lineage>
        <taxon>Eukaryota</taxon>
        <taxon>Metazoa</taxon>
        <taxon>Ecdysozoa</taxon>
        <taxon>Arthropoda</taxon>
        <taxon>Hexapoda</taxon>
        <taxon>Insecta</taxon>
        <taxon>Pterygota</taxon>
        <taxon>Neoptera</taxon>
        <taxon>Paraneoptera</taxon>
        <taxon>Thysanoptera</taxon>
        <taxon>Terebrantia</taxon>
        <taxon>Thripoidea</taxon>
        <taxon>Thripidae</taxon>
        <taxon>Frankliniella</taxon>
    </lineage>
</organism>
<evidence type="ECO:0000256" key="4">
    <source>
        <dbReference type="ARBA" id="ARBA00022771"/>
    </source>
</evidence>